<accession>A0A6N7IVG2</accession>
<protein>
    <submittedName>
        <fullName evidence="1">YlbF family regulator</fullName>
    </submittedName>
</protein>
<comment type="caution">
    <text evidence="1">The sequence shown here is derived from an EMBL/GenBank/DDBJ whole genome shotgun (WGS) entry which is preliminary data.</text>
</comment>
<dbReference type="InterPro" id="IPR023378">
    <property type="entry name" value="YheA/YmcA-like_dom_sf"/>
</dbReference>
<dbReference type="RefSeq" id="WP_152948017.1">
    <property type="nucleotide sequence ID" value="NZ_WHYR01000054.1"/>
</dbReference>
<name>A0A6N7IVG2_9FIRM</name>
<dbReference type="AlphaFoldDB" id="A0A6N7IVG2"/>
<dbReference type="OrthoDB" id="2112157at2"/>
<sequence>MSVIEKARELGEEIARSPELASMVAAQRAMLDDPEAKQIIDEFHQKQRALHMLQAQGFQLTGSQKTDVEDLERRMLANPLIAEFFRAQQTFERVLEEINEIIGRAISGQPASCSDECCSSCCGCEG</sequence>
<gene>
    <name evidence="1" type="ORF">GFC01_15040</name>
</gene>
<proteinExistence type="predicted"/>
<evidence type="ECO:0000313" key="2">
    <source>
        <dbReference type="Proteomes" id="UP000441717"/>
    </source>
</evidence>
<dbReference type="InterPro" id="IPR010368">
    <property type="entry name" value="Com_YlbF"/>
</dbReference>
<organism evidence="1 2">
    <name type="scientific">Desulfofundulus thermobenzoicus</name>
    <dbReference type="NCBI Taxonomy" id="29376"/>
    <lineage>
        <taxon>Bacteria</taxon>
        <taxon>Bacillati</taxon>
        <taxon>Bacillota</taxon>
        <taxon>Clostridia</taxon>
        <taxon>Eubacteriales</taxon>
        <taxon>Peptococcaceae</taxon>
        <taxon>Desulfofundulus</taxon>
    </lineage>
</organism>
<evidence type="ECO:0000313" key="1">
    <source>
        <dbReference type="EMBL" id="MQL53553.1"/>
    </source>
</evidence>
<dbReference type="Proteomes" id="UP000441717">
    <property type="component" value="Unassembled WGS sequence"/>
</dbReference>
<dbReference type="EMBL" id="WHYR01000054">
    <property type="protein sequence ID" value="MQL53553.1"/>
    <property type="molecule type" value="Genomic_DNA"/>
</dbReference>
<dbReference type="Pfam" id="PF06133">
    <property type="entry name" value="Com_YlbF"/>
    <property type="match status" value="1"/>
</dbReference>
<dbReference type="Gene3D" id="1.20.1500.10">
    <property type="entry name" value="YheA/YmcA-like"/>
    <property type="match status" value="1"/>
</dbReference>
<reference evidence="1 2" key="1">
    <citation type="submission" date="2019-10" db="EMBL/GenBank/DDBJ databases">
        <title>Comparative genomics of sulfur disproportionating microorganisms.</title>
        <authorList>
            <person name="Ward L.M."/>
            <person name="Bertran E."/>
            <person name="Johnston D."/>
        </authorList>
    </citation>
    <scope>NUCLEOTIDE SEQUENCE [LARGE SCALE GENOMIC DNA]</scope>
    <source>
        <strain evidence="1 2">DSM 14055</strain>
    </source>
</reference>
<keyword evidence="2" id="KW-1185">Reference proteome</keyword>
<dbReference type="SUPFAM" id="SSF158622">
    <property type="entry name" value="YheA/YmcA-like"/>
    <property type="match status" value="1"/>
</dbReference>